<organism evidence="3 4">
    <name type="scientific">Bactrocera dorsalis</name>
    <name type="common">Oriental fruit fly</name>
    <name type="synonym">Dacus dorsalis</name>
    <dbReference type="NCBI Taxonomy" id="27457"/>
    <lineage>
        <taxon>Eukaryota</taxon>
        <taxon>Metazoa</taxon>
        <taxon>Ecdysozoa</taxon>
        <taxon>Arthropoda</taxon>
        <taxon>Hexapoda</taxon>
        <taxon>Insecta</taxon>
        <taxon>Pterygota</taxon>
        <taxon>Neoptera</taxon>
        <taxon>Endopterygota</taxon>
        <taxon>Diptera</taxon>
        <taxon>Brachycera</taxon>
        <taxon>Muscomorpha</taxon>
        <taxon>Tephritoidea</taxon>
        <taxon>Tephritidae</taxon>
        <taxon>Bactrocera</taxon>
        <taxon>Bactrocera</taxon>
    </lineage>
</organism>
<dbReference type="SMART" id="SM00292">
    <property type="entry name" value="BRCT"/>
    <property type="match status" value="3"/>
</dbReference>
<dbReference type="Pfam" id="PF00533">
    <property type="entry name" value="BRCT"/>
    <property type="match status" value="1"/>
</dbReference>
<dbReference type="CDD" id="cd17736">
    <property type="entry name" value="BRCT_microcephalin_rpt2"/>
    <property type="match status" value="1"/>
</dbReference>
<dbReference type="CDD" id="cd17716">
    <property type="entry name" value="BRCT_microcephalin_rpt1"/>
    <property type="match status" value="1"/>
</dbReference>
<dbReference type="Proteomes" id="UP001652620">
    <property type="component" value="Unplaced"/>
</dbReference>
<evidence type="ECO:0000313" key="4">
    <source>
        <dbReference type="RefSeq" id="XP_049318200.1"/>
    </source>
</evidence>
<evidence type="ECO:0000259" key="2">
    <source>
        <dbReference type="PROSITE" id="PS50172"/>
    </source>
</evidence>
<dbReference type="Gene3D" id="3.40.50.10190">
    <property type="entry name" value="BRCT domain"/>
    <property type="match status" value="3"/>
</dbReference>
<name>A0ABM3K9Q4_BACDO</name>
<dbReference type="InterPro" id="IPR001357">
    <property type="entry name" value="BRCT_dom"/>
</dbReference>
<feature type="compositionally biased region" description="Basic residues" evidence="1">
    <location>
        <begin position="519"/>
        <end position="538"/>
    </location>
</feature>
<feature type="compositionally biased region" description="Polar residues" evidence="1">
    <location>
        <begin position="539"/>
        <end position="563"/>
    </location>
</feature>
<protein>
    <submittedName>
        <fullName evidence="4">Microcephalin</fullName>
    </submittedName>
</protein>
<sequence>MDKFVTRMPSWQTVTYTSTLNRSRKEPQDKNKVKKKPLCESQLQKIGIDLNPSLQNNRRLSIRDEHLLKIFASKPDQPLMPSKENSALSSSSHCSFERFNDIAHPTVDNNQLLFVEKHNLRELSDYVSSSNAMPQREKLLISQSPPVTFNEVIYEDIENNPVQITAGSPNSNIEHITNTEINTNNTKETSKQTTFSKNPQMARIQRDLNSPSASLRVRAIRALKNPVNDGYTNFDIPHEEQNIISLDEYHPPPPPSIEELMRDIIVYVEVRTGEDNRSEGVKKVISQLGARVNDKLLRGTTHVIFKDGLLSTYKKAKNWNIPVVSILWVEACKKKRMICDPNEFPISNIDRYENPELYEKMKRHKSMQPDSECNKRIRLRQGTPKDSTPKTVTVTKTPSAINNTPKSSRKQSDISQYFRKLTNANSTPMTDNNSLPGSTISITKADIPESPATQLLNRIESNSFTPLQPRKCQSAANSTTLEVVMSLKPSKSGDVLEQTIVSAESGKNVEFTPTEPRYAKKKVVPSASPRKRIPHRRTSVQMPVTQSSSANSLQLTETDTSGRVTRRRSSIHTAVNMSLSRIDPNTPVSKSDVNYSTFSPIHEENREGTTTSNANKAANQQSPRGEKTRQKGRRTTFSYKTPEISPQKKTKTPSRRTLYTPKPIEESISQLEILKTNDSSKVLDESLLRFALTPTTLLNSKSSSQENLNKTDPEVGSLLEDHSSTMVFSSTRLPSTNRRRTLFDVSMDIIQQRLHNINNSARRSVAKELTYHDQSPNVVSSKINIDSAVAKDTSKGNRESYSQITPIAPTLESTIPTPKTVTKRKLFVPNDTSLILSANPSGSVKKSPNEAREKRRRTMTAQPKEKRVMTKSRNNIAANTKSRSEVIIPPLSTALMSNLTKSVAQSVPMLRNKLDDSESGETLKMSSTSLPATAVNTKISGSSTTLNATSAANVPVSQAFILKNDAHVMTAAPLPKLKGSFMSIISSNTSDTTVKQQLQQDMGVDENIAINTPSITTVLSQASTAPSIATENPKIPSTLDSTLLPTNQTAPKVVKKSQMSETPDKAKDAVEVGASGCALISKNAPGGNKKWPYIVCTNMHREQIKVMREAIAELGGLQLNHCVNDDTTHVVSYEPRRTLNLLRGLIRGLWILDYKWVLDSLKAGCWLNEEEYELRVFSRAIEICRTERQAFGNTYKCELFADLGTFYISSRCGPISKENLKELIELCGGKVVDHRKRAKYILGDPHKTLEDKVYVTPFWVLDSITHMQVMRQQKYTYVTNTVVKAQPPLPQVNVEPAVSTPPVVSG</sequence>
<dbReference type="InterPro" id="IPR036420">
    <property type="entry name" value="BRCT_dom_sf"/>
</dbReference>
<proteinExistence type="predicted"/>
<feature type="compositionally biased region" description="Polar residues" evidence="1">
    <location>
        <begin position="586"/>
        <end position="599"/>
    </location>
</feature>
<dbReference type="PROSITE" id="PS50172">
    <property type="entry name" value="BRCT"/>
    <property type="match status" value="3"/>
</dbReference>
<feature type="compositionally biased region" description="Polar residues" evidence="1">
    <location>
        <begin position="837"/>
        <end position="846"/>
    </location>
</feature>
<dbReference type="CDD" id="cd17751">
    <property type="entry name" value="BRCT_microcephalin_rpt3"/>
    <property type="match status" value="1"/>
</dbReference>
<gene>
    <name evidence="4" type="primary">LOC105233053</name>
</gene>
<reference evidence="4" key="1">
    <citation type="submission" date="2025-08" db="UniProtKB">
        <authorList>
            <consortium name="RefSeq"/>
        </authorList>
    </citation>
    <scope>IDENTIFICATION</scope>
</reference>
<accession>A0ABM3K9Q4</accession>
<feature type="region of interest" description="Disordered" evidence="1">
    <location>
        <begin position="519"/>
        <end position="657"/>
    </location>
</feature>
<feature type="compositionally biased region" description="Low complexity" evidence="1">
    <location>
        <begin position="384"/>
        <end position="399"/>
    </location>
</feature>
<feature type="domain" description="BRCT" evidence="2">
    <location>
        <begin position="1107"/>
        <end position="1174"/>
    </location>
</feature>
<dbReference type="GeneID" id="105233053"/>
<evidence type="ECO:0000313" key="3">
    <source>
        <dbReference type="Proteomes" id="UP001652620"/>
    </source>
</evidence>
<feature type="region of interest" description="Disordered" evidence="1">
    <location>
        <begin position="837"/>
        <end position="868"/>
    </location>
</feature>
<dbReference type="PANTHER" id="PTHR14625:SF3">
    <property type="entry name" value="MICROCEPHALIN"/>
    <property type="match status" value="1"/>
</dbReference>
<dbReference type="RefSeq" id="XP_049318200.1">
    <property type="nucleotide sequence ID" value="XM_049462243.1"/>
</dbReference>
<feature type="region of interest" description="Disordered" evidence="1">
    <location>
        <begin position="380"/>
        <end position="414"/>
    </location>
</feature>
<dbReference type="SUPFAM" id="SSF52113">
    <property type="entry name" value="BRCT domain"/>
    <property type="match status" value="3"/>
</dbReference>
<dbReference type="PANTHER" id="PTHR14625">
    <property type="entry name" value="MICROCEPHALIN"/>
    <property type="match status" value="1"/>
</dbReference>
<dbReference type="InterPro" id="IPR022047">
    <property type="entry name" value="Microcephalin-like"/>
</dbReference>
<keyword evidence="3" id="KW-1185">Reference proteome</keyword>
<evidence type="ECO:0000256" key="1">
    <source>
        <dbReference type="SAM" id="MobiDB-lite"/>
    </source>
</evidence>
<dbReference type="Pfam" id="PF12738">
    <property type="entry name" value="PTCB-BRCT"/>
    <property type="match status" value="1"/>
</dbReference>
<feature type="domain" description="BRCT" evidence="2">
    <location>
        <begin position="256"/>
        <end position="346"/>
    </location>
</feature>
<dbReference type="Pfam" id="PF16589">
    <property type="entry name" value="BRCT_2"/>
    <property type="match status" value="1"/>
</dbReference>
<feature type="domain" description="BRCT" evidence="2">
    <location>
        <begin position="1195"/>
        <end position="1277"/>
    </location>
</feature>
<feature type="compositionally biased region" description="Polar residues" evidence="1">
    <location>
        <begin position="608"/>
        <end position="623"/>
    </location>
</feature>